<proteinExistence type="predicted"/>
<sequence>MDSRRQKFAGLNKTATVVMKVRREKKKVHVHHLSGQIIQANSIIIQIIVIKQSVCKEWV</sequence>
<dbReference type="AlphaFoldDB" id="A0A0B7ACJ2"/>
<reference evidence="1" key="1">
    <citation type="submission" date="2014-12" db="EMBL/GenBank/DDBJ databases">
        <title>Insight into the proteome of Arion vulgaris.</title>
        <authorList>
            <person name="Aradska J."/>
            <person name="Bulat T."/>
            <person name="Smidak R."/>
            <person name="Sarate P."/>
            <person name="Gangsoo J."/>
            <person name="Sialana F."/>
            <person name="Bilban M."/>
            <person name="Lubec G."/>
        </authorList>
    </citation>
    <scope>NUCLEOTIDE SEQUENCE</scope>
    <source>
        <tissue evidence="1">Skin</tissue>
    </source>
</reference>
<organism evidence="1">
    <name type="scientific">Arion vulgaris</name>
    <dbReference type="NCBI Taxonomy" id="1028688"/>
    <lineage>
        <taxon>Eukaryota</taxon>
        <taxon>Metazoa</taxon>
        <taxon>Spiralia</taxon>
        <taxon>Lophotrochozoa</taxon>
        <taxon>Mollusca</taxon>
        <taxon>Gastropoda</taxon>
        <taxon>Heterobranchia</taxon>
        <taxon>Euthyneura</taxon>
        <taxon>Panpulmonata</taxon>
        <taxon>Eupulmonata</taxon>
        <taxon>Stylommatophora</taxon>
        <taxon>Helicina</taxon>
        <taxon>Arionoidea</taxon>
        <taxon>Arionidae</taxon>
        <taxon>Arion</taxon>
    </lineage>
</organism>
<name>A0A0B7ACJ2_9EUPU</name>
<protein>
    <submittedName>
        <fullName evidence="1">Uncharacterized protein</fullName>
    </submittedName>
</protein>
<dbReference type="EMBL" id="HACG01030815">
    <property type="protein sequence ID" value="CEK77680.1"/>
    <property type="molecule type" value="Transcribed_RNA"/>
</dbReference>
<gene>
    <name evidence="1" type="primary">ORF106065</name>
</gene>
<evidence type="ECO:0000313" key="1">
    <source>
        <dbReference type="EMBL" id="CEK77680.1"/>
    </source>
</evidence>
<accession>A0A0B7ACJ2</accession>